<feature type="region of interest" description="Disordered" evidence="1">
    <location>
        <begin position="162"/>
        <end position="209"/>
    </location>
</feature>
<reference evidence="2" key="1">
    <citation type="submission" date="2022-03" db="EMBL/GenBank/DDBJ databases">
        <title>Draft genome sequence of Aduncisulcus paluster, a free-living microaerophilic Fornicata.</title>
        <authorList>
            <person name="Yuyama I."/>
            <person name="Kume K."/>
            <person name="Tamura T."/>
            <person name="Inagaki Y."/>
            <person name="Hashimoto T."/>
        </authorList>
    </citation>
    <scope>NUCLEOTIDE SEQUENCE</scope>
    <source>
        <strain evidence="2">NY0171</strain>
    </source>
</reference>
<name>A0ABQ5KRY1_9EUKA</name>
<gene>
    <name evidence="2" type="ORF">ADUPG1_008428</name>
</gene>
<feature type="compositionally biased region" description="Low complexity" evidence="1">
    <location>
        <begin position="163"/>
        <end position="188"/>
    </location>
</feature>
<sequence>MSCTVPPVKIIDASHSAYIVPAKNLPKTAVQTNYNAVPSSKAYPFLPGTEHTDVGDVCDYIGDRISQMRESYAKIMGITPEMAEVETYPKPQFEYLHTVLPRGTDFSTALSTLDIRSHGLSSIKSAQDDVRSQALRIGRELQDSSSHSYYIIPVKKGQSEAVSSSMIHSQSVSRPRSSSISKAQISKSSRSKSSRRTKKRKGSVKSEKVKIMSDYKTLKRDIKHPLHSQQTPYYLETPRSCLGSSGSSQLFAPKREGMKHFLARKRREEHDMLLRNRNMAKIQSKKKSSK</sequence>
<keyword evidence="3" id="KW-1185">Reference proteome</keyword>
<evidence type="ECO:0000313" key="2">
    <source>
        <dbReference type="EMBL" id="GKT35228.1"/>
    </source>
</evidence>
<accession>A0ABQ5KRY1</accession>
<proteinExistence type="predicted"/>
<dbReference type="Proteomes" id="UP001057375">
    <property type="component" value="Unassembled WGS sequence"/>
</dbReference>
<feature type="compositionally biased region" description="Basic residues" evidence="1">
    <location>
        <begin position="189"/>
        <end position="203"/>
    </location>
</feature>
<organism evidence="2 3">
    <name type="scientific">Aduncisulcus paluster</name>
    <dbReference type="NCBI Taxonomy" id="2918883"/>
    <lineage>
        <taxon>Eukaryota</taxon>
        <taxon>Metamonada</taxon>
        <taxon>Carpediemonas-like organisms</taxon>
        <taxon>Aduncisulcus</taxon>
    </lineage>
</organism>
<dbReference type="EMBL" id="BQXS01010947">
    <property type="protein sequence ID" value="GKT35228.1"/>
    <property type="molecule type" value="Genomic_DNA"/>
</dbReference>
<feature type="region of interest" description="Disordered" evidence="1">
    <location>
        <begin position="267"/>
        <end position="290"/>
    </location>
</feature>
<protein>
    <submittedName>
        <fullName evidence="2">Uncharacterized protein</fullName>
    </submittedName>
</protein>
<comment type="caution">
    <text evidence="2">The sequence shown here is derived from an EMBL/GenBank/DDBJ whole genome shotgun (WGS) entry which is preliminary data.</text>
</comment>
<evidence type="ECO:0000256" key="1">
    <source>
        <dbReference type="SAM" id="MobiDB-lite"/>
    </source>
</evidence>
<evidence type="ECO:0000313" key="3">
    <source>
        <dbReference type="Proteomes" id="UP001057375"/>
    </source>
</evidence>